<evidence type="ECO:0000259" key="2">
    <source>
        <dbReference type="Pfam" id="PF16064"/>
    </source>
</evidence>
<feature type="region of interest" description="Disordered" evidence="1">
    <location>
        <begin position="564"/>
        <end position="675"/>
    </location>
</feature>
<name>A0A9P0ALU3_BEMTA</name>
<accession>A0A9P0ALU3</accession>
<dbReference type="InterPro" id="IPR032071">
    <property type="entry name" value="DUF4806"/>
</dbReference>
<evidence type="ECO:0000256" key="1">
    <source>
        <dbReference type="SAM" id="MobiDB-lite"/>
    </source>
</evidence>
<dbReference type="EMBL" id="OU963870">
    <property type="protein sequence ID" value="CAH0395591.1"/>
    <property type="molecule type" value="Genomic_DNA"/>
</dbReference>
<gene>
    <name evidence="3" type="ORF">BEMITA_LOCUS13760</name>
</gene>
<feature type="region of interest" description="Disordered" evidence="1">
    <location>
        <begin position="693"/>
        <end position="712"/>
    </location>
</feature>
<feature type="compositionally biased region" description="Acidic residues" evidence="1">
    <location>
        <begin position="700"/>
        <end position="712"/>
    </location>
</feature>
<protein>
    <recommendedName>
        <fullName evidence="2">DUF4806 domain-containing protein</fullName>
    </recommendedName>
</protein>
<dbReference type="Proteomes" id="UP001152759">
    <property type="component" value="Chromosome 9"/>
</dbReference>
<feature type="compositionally biased region" description="Polar residues" evidence="1">
    <location>
        <begin position="167"/>
        <end position="190"/>
    </location>
</feature>
<feature type="domain" description="DUF4806" evidence="2">
    <location>
        <begin position="454"/>
        <end position="537"/>
    </location>
</feature>
<feature type="compositionally biased region" description="Acidic residues" evidence="1">
    <location>
        <begin position="567"/>
        <end position="576"/>
    </location>
</feature>
<feature type="compositionally biased region" description="Polar residues" evidence="1">
    <location>
        <begin position="247"/>
        <end position="261"/>
    </location>
</feature>
<feature type="compositionally biased region" description="Basic residues" evidence="1">
    <location>
        <begin position="123"/>
        <end position="137"/>
    </location>
</feature>
<reference evidence="3" key="1">
    <citation type="submission" date="2021-12" db="EMBL/GenBank/DDBJ databases">
        <authorList>
            <person name="King R."/>
        </authorList>
    </citation>
    <scope>NUCLEOTIDE SEQUENCE</scope>
</reference>
<evidence type="ECO:0000313" key="4">
    <source>
        <dbReference type="Proteomes" id="UP001152759"/>
    </source>
</evidence>
<dbReference type="AlphaFoldDB" id="A0A9P0ALU3"/>
<feature type="region of interest" description="Disordered" evidence="1">
    <location>
        <begin position="165"/>
        <end position="190"/>
    </location>
</feature>
<proteinExistence type="predicted"/>
<feature type="region of interest" description="Disordered" evidence="1">
    <location>
        <begin position="217"/>
        <end position="335"/>
    </location>
</feature>
<feature type="compositionally biased region" description="Basic and acidic residues" evidence="1">
    <location>
        <begin position="611"/>
        <end position="632"/>
    </location>
</feature>
<evidence type="ECO:0000313" key="3">
    <source>
        <dbReference type="EMBL" id="CAH0395591.1"/>
    </source>
</evidence>
<feature type="compositionally biased region" description="Basic and acidic residues" evidence="1">
    <location>
        <begin position="655"/>
        <end position="675"/>
    </location>
</feature>
<organism evidence="3 4">
    <name type="scientific">Bemisia tabaci</name>
    <name type="common">Sweetpotato whitefly</name>
    <name type="synonym">Aleurodes tabaci</name>
    <dbReference type="NCBI Taxonomy" id="7038"/>
    <lineage>
        <taxon>Eukaryota</taxon>
        <taxon>Metazoa</taxon>
        <taxon>Ecdysozoa</taxon>
        <taxon>Arthropoda</taxon>
        <taxon>Hexapoda</taxon>
        <taxon>Insecta</taxon>
        <taxon>Pterygota</taxon>
        <taxon>Neoptera</taxon>
        <taxon>Paraneoptera</taxon>
        <taxon>Hemiptera</taxon>
        <taxon>Sternorrhyncha</taxon>
        <taxon>Aleyrodoidea</taxon>
        <taxon>Aleyrodidae</taxon>
        <taxon>Aleyrodinae</taxon>
        <taxon>Bemisia</taxon>
    </lineage>
</organism>
<dbReference type="KEGG" id="btab:109041659"/>
<keyword evidence="4" id="KW-1185">Reference proteome</keyword>
<sequence length="712" mass="80285">MATFCVVIFPCDNTVDIVRESWLCGLNDDFEELCKFPPVKGDRKKLQNLLLQQEEPHPSWQEYVIVAKRTGIESYSEAVRLLKIIQEDEDGVTTDPEQLGRGWRSPKRKRIISSSEEDNPQVKKAKLKIGGGRKKSREVRSNAQNLCTSSLQDFKIPHCKSFRIPSPTLSSSIKQSNSKAGNPTYATSTQKPFLSPLMDISNIYPTLNLTDQAEKNKETGPLKNSVPQNRLNPRPLPVRSTKESHSSKNTAPQNQKPSNQRPAVAKIDGNQSRPKNVPQNGNSVNQRPTVGKIVSQNRNLINQRPTTGNVTVGNRSRINSIPQNRNPPNQRPAAANINRNVPGIKNVSQILPDIRNNLNRQPAAGNINRNTSRTNTVPNQHTDVTTMLLRVEGKLDLVLQKVDLGNEFSQRCSKKATAVKLAVDGNAEILKNLEVQMANMAIAKVCAQTDEIKQRFPLKSVEDLELLEDDLSDPNFRKNLVSYFSRKNVKTVGDSVRKMVKEMITDRLASQFSMTGQKGGKLPLNKYGMFITAFQDAVRVTHDLPDEAIMTPLKVWLVKAKHRLSEESDDEIEDQDGSQGEFDGHENEDQDGSQGEFDGHENEDQDGSQGEFDRHENEDQDGSHGEFDRHANENQVGNQANFDRHENVSNENQEEFDRHNESTGNQNERDYAERENEVLDDLWKNFCDKYDNEGQRIGSDDETCDDETYFSE</sequence>
<feature type="compositionally biased region" description="Low complexity" evidence="1">
    <location>
        <begin position="317"/>
        <end position="335"/>
    </location>
</feature>
<feature type="compositionally biased region" description="Polar residues" evidence="1">
    <location>
        <begin position="269"/>
        <end position="316"/>
    </location>
</feature>
<feature type="region of interest" description="Disordered" evidence="1">
    <location>
        <begin position="92"/>
        <end position="141"/>
    </location>
</feature>
<dbReference type="Pfam" id="PF16064">
    <property type="entry name" value="DUF4806"/>
    <property type="match status" value="1"/>
</dbReference>